<dbReference type="Proteomes" id="UP000605201">
    <property type="component" value="Unassembled WGS sequence"/>
</dbReference>
<evidence type="ECO:0000259" key="1">
    <source>
        <dbReference type="Pfam" id="PF03886"/>
    </source>
</evidence>
<dbReference type="Pfam" id="PF03886">
    <property type="entry name" value="ABC_trans_aux"/>
    <property type="match status" value="1"/>
</dbReference>
<reference evidence="2 3" key="1">
    <citation type="submission" date="2020-08" db="EMBL/GenBank/DDBJ databases">
        <title>Bridging the membrane lipid divide: bacteria of the FCB group superphylum have the potential to synthesize archaeal ether lipids.</title>
        <authorList>
            <person name="Villanueva L."/>
            <person name="Von Meijenfeldt F.A.B."/>
            <person name="Westbye A.B."/>
            <person name="Yadav S."/>
            <person name="Hopmans E.C."/>
            <person name="Dutilh B.E."/>
            <person name="Sinninghe Damste J.S."/>
        </authorList>
    </citation>
    <scope>NUCLEOTIDE SEQUENCE [LARGE SCALE GENOMIC DNA]</scope>
    <source>
        <strain evidence="2">NIOZ-UU17</strain>
    </source>
</reference>
<organism evidence="2 3">
    <name type="scientific">Candidatus Desulfatibia vada</name>
    <dbReference type="NCBI Taxonomy" id="2841696"/>
    <lineage>
        <taxon>Bacteria</taxon>
        <taxon>Pseudomonadati</taxon>
        <taxon>Thermodesulfobacteriota</taxon>
        <taxon>Desulfobacteria</taxon>
        <taxon>Desulfobacterales</taxon>
        <taxon>Desulfobacterales incertae sedis</taxon>
        <taxon>Candidatus Desulfatibia</taxon>
    </lineage>
</organism>
<dbReference type="InterPro" id="IPR005586">
    <property type="entry name" value="ABC_trans_aux"/>
</dbReference>
<proteinExistence type="predicted"/>
<sequence length="219" mass="24721">MTDTGKKLFILSCIVLLLGGCLSAKHPYKKIDYYTLEYDAPSIPNLHTLPLVVQVERFQVAPVYNTSKIIYRQRSFTRDAYTYHMWRANPGDLVSYFLARDFQQSLVFKAVAAHNAGLLSTHILRGTVDEFYEHDGKDYWEAVLAVSITLMVNNEPDISNRVLFQKSYSARKACSQKNPRALAAAMSEAMANISEKIITDVYNFLAEDCSSSQGQCQPT</sequence>
<dbReference type="SUPFAM" id="SSF159594">
    <property type="entry name" value="XCC0632-like"/>
    <property type="match status" value="1"/>
</dbReference>
<feature type="domain" description="ABC-type transport auxiliary lipoprotein component" evidence="1">
    <location>
        <begin position="34"/>
        <end position="197"/>
    </location>
</feature>
<dbReference type="AlphaFoldDB" id="A0A8J6NPY3"/>
<accession>A0A8J6NPY3</accession>
<dbReference type="EMBL" id="JACNIG010000137">
    <property type="protein sequence ID" value="MBC8431341.1"/>
    <property type="molecule type" value="Genomic_DNA"/>
</dbReference>
<comment type="caution">
    <text evidence="2">The sequence shown here is derived from an EMBL/GenBank/DDBJ whole genome shotgun (WGS) entry which is preliminary data.</text>
</comment>
<gene>
    <name evidence="2" type="ORF">H8D96_05430</name>
</gene>
<name>A0A8J6NPY3_9BACT</name>
<dbReference type="PROSITE" id="PS51257">
    <property type="entry name" value="PROKAR_LIPOPROTEIN"/>
    <property type="match status" value="1"/>
</dbReference>
<evidence type="ECO:0000313" key="3">
    <source>
        <dbReference type="Proteomes" id="UP000605201"/>
    </source>
</evidence>
<evidence type="ECO:0000313" key="2">
    <source>
        <dbReference type="EMBL" id="MBC8431341.1"/>
    </source>
</evidence>
<dbReference type="Gene3D" id="3.40.50.10610">
    <property type="entry name" value="ABC-type transport auxiliary lipoprotein component"/>
    <property type="match status" value="1"/>
</dbReference>
<protein>
    <submittedName>
        <fullName evidence="2">Membrane integrity-associated transporter subunit PqiC</fullName>
    </submittedName>
</protein>